<keyword evidence="2" id="KW-1185">Reference proteome</keyword>
<evidence type="ECO:0000313" key="1">
    <source>
        <dbReference type="EMBL" id="KAK8575376.1"/>
    </source>
</evidence>
<reference evidence="1 2" key="1">
    <citation type="journal article" date="2024" name="G3 (Bethesda)">
        <title>Genome assembly of Hibiscus sabdariffa L. provides insights into metabolisms of medicinal natural products.</title>
        <authorList>
            <person name="Kim T."/>
        </authorList>
    </citation>
    <scope>NUCLEOTIDE SEQUENCE [LARGE SCALE GENOMIC DNA]</scope>
    <source>
        <strain evidence="1">TK-2024</strain>
        <tissue evidence="1">Old leaves</tissue>
    </source>
</reference>
<name>A0ABR2FAM1_9ROSI</name>
<accession>A0ABR2FAM1</accession>
<evidence type="ECO:0000313" key="2">
    <source>
        <dbReference type="Proteomes" id="UP001472677"/>
    </source>
</evidence>
<protein>
    <submittedName>
        <fullName evidence="1">Uncharacterized protein</fullName>
    </submittedName>
</protein>
<dbReference type="Proteomes" id="UP001472677">
    <property type="component" value="Unassembled WGS sequence"/>
</dbReference>
<comment type="caution">
    <text evidence="1">The sequence shown here is derived from an EMBL/GenBank/DDBJ whole genome shotgun (WGS) entry which is preliminary data.</text>
</comment>
<dbReference type="EMBL" id="JBBPBM010000007">
    <property type="protein sequence ID" value="KAK8575376.1"/>
    <property type="molecule type" value="Genomic_DNA"/>
</dbReference>
<sequence length="81" mass="8874">MILGSKATGLGWWVLAGPLNFSSFFDGSNAQRPVVSPFSYSLVKEGEWVIDDGGLMKLREWQEVEGGFVRHGLMKLDDGGV</sequence>
<organism evidence="1 2">
    <name type="scientific">Hibiscus sabdariffa</name>
    <name type="common">roselle</name>
    <dbReference type="NCBI Taxonomy" id="183260"/>
    <lineage>
        <taxon>Eukaryota</taxon>
        <taxon>Viridiplantae</taxon>
        <taxon>Streptophyta</taxon>
        <taxon>Embryophyta</taxon>
        <taxon>Tracheophyta</taxon>
        <taxon>Spermatophyta</taxon>
        <taxon>Magnoliopsida</taxon>
        <taxon>eudicotyledons</taxon>
        <taxon>Gunneridae</taxon>
        <taxon>Pentapetalae</taxon>
        <taxon>rosids</taxon>
        <taxon>malvids</taxon>
        <taxon>Malvales</taxon>
        <taxon>Malvaceae</taxon>
        <taxon>Malvoideae</taxon>
        <taxon>Hibiscus</taxon>
    </lineage>
</organism>
<proteinExistence type="predicted"/>
<gene>
    <name evidence="1" type="ORF">V6N12_063051</name>
</gene>